<keyword evidence="1" id="KW-0175">Coiled coil</keyword>
<evidence type="ECO:0000313" key="3">
    <source>
        <dbReference type="Proteomes" id="UP000050783"/>
    </source>
</evidence>
<dbReference type="Proteomes" id="UP000050783">
    <property type="component" value="Unassembled WGS sequence"/>
</dbReference>
<feature type="coiled-coil region" evidence="1">
    <location>
        <begin position="64"/>
        <end position="104"/>
    </location>
</feature>
<dbReference type="EMBL" id="CYPU01000017">
    <property type="protein sequence ID" value="CUH46716.1"/>
    <property type="molecule type" value="Genomic_DNA"/>
</dbReference>
<dbReference type="OrthoDB" id="7866722at2"/>
<name>A0A0N7LQ10_9RHOB</name>
<sequence length="234" mass="27719">MEFLLAALFVLALLVFLLWLLLALILSGARLIGWDTNISFERAGRFIGQRNVPGISPILRFFAERKAERERREVEAQRKRAEVEARARAERDRAQKEHDELVERPIPPDIKRDMRAFLDGSFVGEDRSPLAYVGYRVGKTRGLASRERQRRLDVCFRIEIPSDLDPKYQGWGAPATYQRFRSIEKHLKMLADLRRGRNNQRFAVADWEEDRQWFLREYRELAGLLQRHPPRRYW</sequence>
<proteinExistence type="predicted"/>
<evidence type="ECO:0000256" key="1">
    <source>
        <dbReference type="SAM" id="Coils"/>
    </source>
</evidence>
<evidence type="ECO:0000313" key="2">
    <source>
        <dbReference type="EMBL" id="CUH46716.1"/>
    </source>
</evidence>
<organism evidence="2 3">
    <name type="scientific">Ruegeria atlantica</name>
    <dbReference type="NCBI Taxonomy" id="81569"/>
    <lineage>
        <taxon>Bacteria</taxon>
        <taxon>Pseudomonadati</taxon>
        <taxon>Pseudomonadota</taxon>
        <taxon>Alphaproteobacteria</taxon>
        <taxon>Rhodobacterales</taxon>
        <taxon>Roseobacteraceae</taxon>
        <taxon>Ruegeria</taxon>
    </lineage>
</organism>
<dbReference type="GeneID" id="55492156"/>
<gene>
    <name evidence="2" type="ORF">RUA4292_00882</name>
</gene>
<dbReference type="RefSeq" id="WP_058276496.1">
    <property type="nucleotide sequence ID" value="NZ_CYPU01000017.1"/>
</dbReference>
<dbReference type="AlphaFoldDB" id="A0A0N7LQ10"/>
<reference evidence="2 3" key="1">
    <citation type="submission" date="2015-09" db="EMBL/GenBank/DDBJ databases">
        <authorList>
            <consortium name="Swine Surveillance"/>
        </authorList>
    </citation>
    <scope>NUCLEOTIDE SEQUENCE [LARGE SCALE GENOMIC DNA]</scope>
    <source>
        <strain evidence="2 3">CECT 4292</strain>
    </source>
</reference>
<protein>
    <submittedName>
        <fullName evidence="2">Uncharacterized protein</fullName>
    </submittedName>
</protein>
<accession>A0A0N7LQ10</accession>